<sequence>MAKLTLHRLLQRLQLTALQLATKQQQHQQQQRNKNNNNNNNNRMRMALLGWLQLCRGNGHYLTLAVLIYGYLMLHASAAATASTTTTTTTATTTRSTTATMLAVFNRTKTLDLSQIQKQKQYAQKLKRDVVHLSDDEYDASYPDDIDDIEALINNKSAKGKYIGAPCNELKCDAKLLHVNCDKETQICSCERNYPVQLGLIKGCAKPKKLGDQCFYDETCIYNDENSLCVQVRHNAMCQCASGYHSVSYTKPTRRVFCTPDLSELSSDLPTLLGVSSGIAVLAGLICMVLHLFSKTKYPRHRNFGDANIPPPILYSSDTGIPLTVHSARPSSRSSIRSTGSIGSFGNRRASSGGLGGVSGGVGGNSGGVGGGGVGGGSGGAGAGSKGILVSTSRTGAARSAAILLISCHISAVSKQNSRASSRQTSGAGCSQHSRDNLDENNGSGGGGSSGGCRSCESTLSMNRQLQKQLNHQRHLLSFELSPAKTKNQDRFRTLLGINDNDDDDDDDINKYDDNNDDGFNSIDALGGGCSLGAGAIGGGTGGFNYGSGTGGGGAEMHQLQIGALPTPASSRRPSLASVHSTSSSVRSYSMMRFEKETQQKEIRQEMKLRLARLQQQQHLTQNKPQIIIGEALLQHGALSRVTMPTPSPLTPNSLDELLPSLDENQEYPPRLENTYKQLVQPQATTSTGSTGTVSSYANGYNGPCSSSTEAL</sequence>
<dbReference type="PhylomeDB" id="B4IXZ5"/>
<dbReference type="FunCoup" id="B4IXZ5">
    <property type="interactions" value="1"/>
</dbReference>
<dbReference type="OMA" id="RSCESTI"/>
<dbReference type="EMBL" id="CH916366">
    <property type="protein sequence ID" value="EDV97538.1"/>
    <property type="molecule type" value="Genomic_DNA"/>
</dbReference>
<dbReference type="HOGENOM" id="CLU_026878_0_0_1"/>
<evidence type="ECO:0000313" key="4">
    <source>
        <dbReference type="EMBL" id="EDV97538.1"/>
    </source>
</evidence>
<feature type="compositionally biased region" description="Low complexity" evidence="2">
    <location>
        <begin position="331"/>
        <end position="344"/>
    </location>
</feature>
<evidence type="ECO:0000256" key="2">
    <source>
        <dbReference type="SAM" id="MobiDB-lite"/>
    </source>
</evidence>
<dbReference type="OrthoDB" id="6345081at2759"/>
<protein>
    <submittedName>
        <fullName evidence="4">GH16925</fullName>
    </submittedName>
</protein>
<name>B4IXZ5_DROGR</name>
<dbReference type="InParanoid" id="B4IXZ5"/>
<keyword evidence="1" id="KW-0175">Coiled coil</keyword>
<keyword evidence="5" id="KW-1185">Reference proteome</keyword>
<feature type="region of interest" description="Disordered" evidence="2">
    <location>
        <begin position="326"/>
        <end position="348"/>
    </location>
</feature>
<dbReference type="Proteomes" id="UP000001070">
    <property type="component" value="Unassembled WGS sequence"/>
</dbReference>
<accession>B4IXZ5</accession>
<dbReference type="InterPro" id="IPR006149">
    <property type="entry name" value="EB_dom"/>
</dbReference>
<gene>
    <name evidence="4" type="primary">Dgri\GH16925</name>
    <name evidence="4" type="ORF">Dgri_GH16925</name>
</gene>
<dbReference type="eggNOG" id="ENOG502RYXM">
    <property type="taxonomic scope" value="Eukaryota"/>
</dbReference>
<reference evidence="4 5" key="1">
    <citation type="journal article" date="2007" name="Nature">
        <title>Evolution of genes and genomes on the Drosophila phylogeny.</title>
        <authorList>
            <consortium name="Drosophila 12 Genomes Consortium"/>
            <person name="Clark A.G."/>
            <person name="Eisen M.B."/>
            <person name="Smith D.R."/>
            <person name="Bergman C.M."/>
            <person name="Oliver B."/>
            <person name="Markow T.A."/>
            <person name="Kaufman T.C."/>
            <person name="Kellis M."/>
            <person name="Gelbart W."/>
            <person name="Iyer V.N."/>
            <person name="Pollard D.A."/>
            <person name="Sackton T.B."/>
            <person name="Larracuente A.M."/>
            <person name="Singh N.D."/>
            <person name="Abad J.P."/>
            <person name="Abt D.N."/>
            <person name="Adryan B."/>
            <person name="Aguade M."/>
            <person name="Akashi H."/>
            <person name="Anderson W.W."/>
            <person name="Aquadro C.F."/>
            <person name="Ardell D.H."/>
            <person name="Arguello R."/>
            <person name="Artieri C.G."/>
            <person name="Barbash D.A."/>
            <person name="Barker D."/>
            <person name="Barsanti P."/>
            <person name="Batterham P."/>
            <person name="Batzoglou S."/>
            <person name="Begun D."/>
            <person name="Bhutkar A."/>
            <person name="Blanco E."/>
            <person name="Bosak S.A."/>
            <person name="Bradley R.K."/>
            <person name="Brand A.D."/>
            <person name="Brent M.R."/>
            <person name="Brooks A.N."/>
            <person name="Brown R.H."/>
            <person name="Butlin R.K."/>
            <person name="Caggese C."/>
            <person name="Calvi B.R."/>
            <person name="Bernardo de Carvalho A."/>
            <person name="Caspi A."/>
            <person name="Castrezana S."/>
            <person name="Celniker S.E."/>
            <person name="Chang J.L."/>
            <person name="Chapple C."/>
            <person name="Chatterji S."/>
            <person name="Chinwalla A."/>
            <person name="Civetta A."/>
            <person name="Clifton S.W."/>
            <person name="Comeron J.M."/>
            <person name="Costello J.C."/>
            <person name="Coyne J.A."/>
            <person name="Daub J."/>
            <person name="David R.G."/>
            <person name="Delcher A.L."/>
            <person name="Delehaunty K."/>
            <person name="Do C.B."/>
            <person name="Ebling H."/>
            <person name="Edwards K."/>
            <person name="Eickbush T."/>
            <person name="Evans J.D."/>
            <person name="Filipski A."/>
            <person name="Findeiss S."/>
            <person name="Freyhult E."/>
            <person name="Fulton L."/>
            <person name="Fulton R."/>
            <person name="Garcia A.C."/>
            <person name="Gardiner A."/>
            <person name="Garfield D.A."/>
            <person name="Garvin B.E."/>
            <person name="Gibson G."/>
            <person name="Gilbert D."/>
            <person name="Gnerre S."/>
            <person name="Godfrey J."/>
            <person name="Good R."/>
            <person name="Gotea V."/>
            <person name="Gravely B."/>
            <person name="Greenberg A.J."/>
            <person name="Griffiths-Jones S."/>
            <person name="Gross S."/>
            <person name="Guigo R."/>
            <person name="Gustafson E.A."/>
            <person name="Haerty W."/>
            <person name="Hahn M.W."/>
            <person name="Halligan D.L."/>
            <person name="Halpern A.L."/>
            <person name="Halter G.M."/>
            <person name="Han M.V."/>
            <person name="Heger A."/>
            <person name="Hillier L."/>
            <person name="Hinrichs A.S."/>
            <person name="Holmes I."/>
            <person name="Hoskins R.A."/>
            <person name="Hubisz M.J."/>
            <person name="Hultmark D."/>
            <person name="Huntley M.A."/>
            <person name="Jaffe D.B."/>
            <person name="Jagadeeshan S."/>
            <person name="Jeck W.R."/>
            <person name="Johnson J."/>
            <person name="Jones C.D."/>
            <person name="Jordan W.C."/>
            <person name="Karpen G.H."/>
            <person name="Kataoka E."/>
            <person name="Keightley P.D."/>
            <person name="Kheradpour P."/>
            <person name="Kirkness E.F."/>
            <person name="Koerich L.B."/>
            <person name="Kristiansen K."/>
            <person name="Kudrna D."/>
            <person name="Kulathinal R.J."/>
            <person name="Kumar S."/>
            <person name="Kwok R."/>
            <person name="Lander E."/>
            <person name="Langley C.H."/>
            <person name="Lapoint R."/>
            <person name="Lazzaro B.P."/>
            <person name="Lee S.J."/>
            <person name="Levesque L."/>
            <person name="Li R."/>
            <person name="Lin C.F."/>
            <person name="Lin M.F."/>
            <person name="Lindblad-Toh K."/>
            <person name="Llopart A."/>
            <person name="Long M."/>
            <person name="Low L."/>
            <person name="Lozovsky E."/>
            <person name="Lu J."/>
            <person name="Luo M."/>
            <person name="Machado C.A."/>
            <person name="Makalowski W."/>
            <person name="Marzo M."/>
            <person name="Matsuda M."/>
            <person name="Matzkin L."/>
            <person name="McAllister B."/>
            <person name="McBride C.S."/>
            <person name="McKernan B."/>
            <person name="McKernan K."/>
            <person name="Mendez-Lago M."/>
            <person name="Minx P."/>
            <person name="Mollenhauer M.U."/>
            <person name="Montooth K."/>
            <person name="Mount S.M."/>
            <person name="Mu X."/>
            <person name="Myers E."/>
            <person name="Negre B."/>
            <person name="Newfeld S."/>
            <person name="Nielsen R."/>
            <person name="Noor M.A."/>
            <person name="O'Grady P."/>
            <person name="Pachter L."/>
            <person name="Papaceit M."/>
            <person name="Parisi M.J."/>
            <person name="Parisi M."/>
            <person name="Parts L."/>
            <person name="Pedersen J.S."/>
            <person name="Pesole G."/>
            <person name="Phillippy A.M."/>
            <person name="Ponting C.P."/>
            <person name="Pop M."/>
            <person name="Porcelli D."/>
            <person name="Powell J.R."/>
            <person name="Prohaska S."/>
            <person name="Pruitt K."/>
            <person name="Puig M."/>
            <person name="Quesneville H."/>
            <person name="Ram K.R."/>
            <person name="Rand D."/>
            <person name="Rasmussen M.D."/>
            <person name="Reed L.K."/>
            <person name="Reenan R."/>
            <person name="Reily A."/>
            <person name="Remington K.A."/>
            <person name="Rieger T.T."/>
            <person name="Ritchie M.G."/>
            <person name="Robin C."/>
            <person name="Rogers Y.H."/>
            <person name="Rohde C."/>
            <person name="Rozas J."/>
            <person name="Rubenfield M.J."/>
            <person name="Ruiz A."/>
            <person name="Russo S."/>
            <person name="Salzberg S.L."/>
            <person name="Sanchez-Gracia A."/>
            <person name="Saranga D.J."/>
            <person name="Sato H."/>
            <person name="Schaeffer S.W."/>
            <person name="Schatz M.C."/>
            <person name="Schlenke T."/>
            <person name="Schwartz R."/>
            <person name="Segarra C."/>
            <person name="Singh R.S."/>
            <person name="Sirot L."/>
            <person name="Sirota M."/>
            <person name="Sisneros N.B."/>
            <person name="Smith C.D."/>
            <person name="Smith T.F."/>
            <person name="Spieth J."/>
            <person name="Stage D.E."/>
            <person name="Stark A."/>
            <person name="Stephan W."/>
            <person name="Strausberg R.L."/>
            <person name="Strempel S."/>
            <person name="Sturgill D."/>
            <person name="Sutton G."/>
            <person name="Sutton G.G."/>
            <person name="Tao W."/>
            <person name="Teichmann S."/>
            <person name="Tobari Y.N."/>
            <person name="Tomimura Y."/>
            <person name="Tsolas J.M."/>
            <person name="Valente V.L."/>
            <person name="Venter E."/>
            <person name="Venter J.C."/>
            <person name="Vicario S."/>
            <person name="Vieira F.G."/>
            <person name="Vilella A.J."/>
            <person name="Villasante A."/>
            <person name="Walenz B."/>
            <person name="Wang J."/>
            <person name="Wasserman M."/>
            <person name="Watts T."/>
            <person name="Wilson D."/>
            <person name="Wilson R.K."/>
            <person name="Wing R.A."/>
            <person name="Wolfner M.F."/>
            <person name="Wong A."/>
            <person name="Wong G.K."/>
            <person name="Wu C.I."/>
            <person name="Wu G."/>
            <person name="Yamamoto D."/>
            <person name="Yang H.P."/>
            <person name="Yang S.P."/>
            <person name="Yorke J.A."/>
            <person name="Yoshida K."/>
            <person name="Zdobnov E."/>
            <person name="Zhang P."/>
            <person name="Zhang Y."/>
            <person name="Zimin A.V."/>
            <person name="Baldwin J."/>
            <person name="Abdouelleil A."/>
            <person name="Abdulkadir J."/>
            <person name="Abebe A."/>
            <person name="Abera B."/>
            <person name="Abreu J."/>
            <person name="Acer S.C."/>
            <person name="Aftuck L."/>
            <person name="Alexander A."/>
            <person name="An P."/>
            <person name="Anderson E."/>
            <person name="Anderson S."/>
            <person name="Arachi H."/>
            <person name="Azer M."/>
            <person name="Bachantsang P."/>
            <person name="Barry A."/>
            <person name="Bayul T."/>
            <person name="Berlin A."/>
            <person name="Bessette D."/>
            <person name="Bloom T."/>
            <person name="Blye J."/>
            <person name="Boguslavskiy L."/>
            <person name="Bonnet C."/>
            <person name="Boukhgalter B."/>
            <person name="Bourzgui I."/>
            <person name="Brown A."/>
            <person name="Cahill P."/>
            <person name="Channer S."/>
            <person name="Cheshatsang Y."/>
            <person name="Chuda L."/>
            <person name="Citroen M."/>
            <person name="Collymore A."/>
            <person name="Cooke P."/>
            <person name="Costello M."/>
            <person name="D'Aco K."/>
            <person name="Daza R."/>
            <person name="De Haan G."/>
            <person name="DeGray S."/>
            <person name="DeMaso C."/>
            <person name="Dhargay N."/>
            <person name="Dooley K."/>
            <person name="Dooley E."/>
            <person name="Doricent M."/>
            <person name="Dorje P."/>
            <person name="Dorjee K."/>
            <person name="Dupes A."/>
            <person name="Elong R."/>
            <person name="Falk J."/>
            <person name="Farina A."/>
            <person name="Faro S."/>
            <person name="Ferguson D."/>
            <person name="Fisher S."/>
            <person name="Foley C.D."/>
            <person name="Franke A."/>
            <person name="Friedrich D."/>
            <person name="Gadbois L."/>
            <person name="Gearin G."/>
            <person name="Gearin C.R."/>
            <person name="Giannoukos G."/>
            <person name="Goode T."/>
            <person name="Graham J."/>
            <person name="Grandbois E."/>
            <person name="Grewal S."/>
            <person name="Gyaltsen K."/>
            <person name="Hafez N."/>
            <person name="Hagos B."/>
            <person name="Hall J."/>
            <person name="Henson C."/>
            <person name="Hollinger A."/>
            <person name="Honan T."/>
            <person name="Huard M.D."/>
            <person name="Hughes L."/>
            <person name="Hurhula B."/>
            <person name="Husby M.E."/>
            <person name="Kamat A."/>
            <person name="Kanga B."/>
            <person name="Kashin S."/>
            <person name="Khazanovich D."/>
            <person name="Kisner P."/>
            <person name="Lance K."/>
            <person name="Lara M."/>
            <person name="Lee W."/>
            <person name="Lennon N."/>
            <person name="Letendre F."/>
            <person name="LeVine R."/>
            <person name="Lipovsky A."/>
            <person name="Liu X."/>
            <person name="Liu J."/>
            <person name="Liu S."/>
            <person name="Lokyitsang T."/>
            <person name="Lokyitsang Y."/>
            <person name="Lubonja R."/>
            <person name="Lui A."/>
            <person name="MacDonald P."/>
            <person name="Magnisalis V."/>
            <person name="Maru K."/>
            <person name="Matthews C."/>
            <person name="McCusker W."/>
            <person name="McDonough S."/>
            <person name="Mehta T."/>
            <person name="Meldrim J."/>
            <person name="Meneus L."/>
            <person name="Mihai O."/>
            <person name="Mihalev A."/>
            <person name="Mihova T."/>
            <person name="Mittelman R."/>
            <person name="Mlenga V."/>
            <person name="Montmayeur A."/>
            <person name="Mulrain L."/>
            <person name="Navidi A."/>
            <person name="Naylor J."/>
            <person name="Negash T."/>
            <person name="Nguyen T."/>
            <person name="Nguyen N."/>
            <person name="Nicol R."/>
            <person name="Norbu C."/>
            <person name="Norbu N."/>
            <person name="Novod N."/>
            <person name="O'Neill B."/>
            <person name="Osman S."/>
            <person name="Markiewicz E."/>
            <person name="Oyono O.L."/>
            <person name="Patti C."/>
            <person name="Phunkhang P."/>
            <person name="Pierre F."/>
            <person name="Priest M."/>
            <person name="Raghuraman S."/>
            <person name="Rege F."/>
            <person name="Reyes R."/>
            <person name="Rise C."/>
            <person name="Rogov P."/>
            <person name="Ross K."/>
            <person name="Ryan E."/>
            <person name="Settipalli S."/>
            <person name="Shea T."/>
            <person name="Sherpa N."/>
            <person name="Shi L."/>
            <person name="Shih D."/>
            <person name="Sparrow T."/>
            <person name="Spaulding J."/>
            <person name="Stalker J."/>
            <person name="Stange-Thomann N."/>
            <person name="Stavropoulos S."/>
            <person name="Stone C."/>
            <person name="Strader C."/>
            <person name="Tesfaye S."/>
            <person name="Thomson T."/>
            <person name="Thoulutsang Y."/>
            <person name="Thoulutsang D."/>
            <person name="Topham K."/>
            <person name="Topping I."/>
            <person name="Tsamla T."/>
            <person name="Vassiliev H."/>
            <person name="Vo A."/>
            <person name="Wangchuk T."/>
            <person name="Wangdi T."/>
            <person name="Weiand M."/>
            <person name="Wilkinson J."/>
            <person name="Wilson A."/>
            <person name="Yadav S."/>
            <person name="Young G."/>
            <person name="Yu Q."/>
            <person name="Zembek L."/>
            <person name="Zhong D."/>
            <person name="Zimmer A."/>
            <person name="Zwirko Z."/>
            <person name="Jaffe D.B."/>
            <person name="Alvarez P."/>
            <person name="Brockman W."/>
            <person name="Butler J."/>
            <person name="Chin C."/>
            <person name="Gnerre S."/>
            <person name="Grabherr M."/>
            <person name="Kleber M."/>
            <person name="Mauceli E."/>
            <person name="MacCallum I."/>
        </authorList>
    </citation>
    <scope>NUCLEOTIDE SEQUENCE [LARGE SCALE GENOMIC DNA]</scope>
    <source>
        <strain evidence="5">Tucson 15287-2541.00</strain>
    </source>
</reference>
<evidence type="ECO:0000256" key="1">
    <source>
        <dbReference type="SAM" id="Coils"/>
    </source>
</evidence>
<feature type="region of interest" description="Disordered" evidence="2">
    <location>
        <begin position="416"/>
        <end position="454"/>
    </location>
</feature>
<feature type="compositionally biased region" description="Polar residues" evidence="2">
    <location>
        <begin position="416"/>
        <end position="432"/>
    </location>
</feature>
<evidence type="ECO:0000259" key="3">
    <source>
        <dbReference type="Pfam" id="PF01683"/>
    </source>
</evidence>
<feature type="region of interest" description="Disordered" evidence="2">
    <location>
        <begin position="682"/>
        <end position="712"/>
    </location>
</feature>
<dbReference type="AlphaFoldDB" id="B4IXZ5"/>
<dbReference type="Pfam" id="PF01683">
    <property type="entry name" value="EB"/>
    <property type="match status" value="1"/>
</dbReference>
<feature type="compositionally biased region" description="Low complexity" evidence="2">
    <location>
        <begin position="685"/>
        <end position="696"/>
    </location>
</feature>
<feature type="coiled-coil region" evidence="1">
    <location>
        <begin position="597"/>
        <end position="624"/>
    </location>
</feature>
<feature type="domain" description="EB" evidence="3">
    <location>
        <begin position="204"/>
        <end position="247"/>
    </location>
</feature>
<dbReference type="STRING" id="7222.B4IXZ5"/>
<organism evidence="5">
    <name type="scientific">Drosophila grimshawi</name>
    <name type="common">Hawaiian fruit fly</name>
    <name type="synonym">Idiomyia grimshawi</name>
    <dbReference type="NCBI Taxonomy" id="7222"/>
    <lineage>
        <taxon>Eukaryota</taxon>
        <taxon>Metazoa</taxon>
        <taxon>Ecdysozoa</taxon>
        <taxon>Arthropoda</taxon>
        <taxon>Hexapoda</taxon>
        <taxon>Insecta</taxon>
        <taxon>Pterygota</taxon>
        <taxon>Neoptera</taxon>
        <taxon>Endopterygota</taxon>
        <taxon>Diptera</taxon>
        <taxon>Brachycera</taxon>
        <taxon>Muscomorpha</taxon>
        <taxon>Ephydroidea</taxon>
        <taxon>Drosophilidae</taxon>
        <taxon>Drosophila</taxon>
        <taxon>Hawaiian Drosophila</taxon>
    </lineage>
</organism>
<proteinExistence type="predicted"/>
<evidence type="ECO:0000313" key="5">
    <source>
        <dbReference type="Proteomes" id="UP000001070"/>
    </source>
</evidence>